<dbReference type="PANTHER" id="PTHR46142">
    <property type="match status" value="1"/>
</dbReference>
<dbReference type="AlphaFoldDB" id="A0A2A4FXN2"/>
<evidence type="ECO:0000313" key="2">
    <source>
        <dbReference type="EMBL" id="PCE42516.1"/>
    </source>
</evidence>
<dbReference type="PROSITE" id="PS51819">
    <property type="entry name" value="VOC"/>
    <property type="match status" value="1"/>
</dbReference>
<dbReference type="EMBL" id="NWUF01000007">
    <property type="protein sequence ID" value="PCE42516.1"/>
    <property type="molecule type" value="Genomic_DNA"/>
</dbReference>
<keyword evidence="3" id="KW-1185">Reference proteome</keyword>
<dbReference type="PANTHER" id="PTHR46142:SF3">
    <property type="entry name" value="F18B13.24 PROTEIN"/>
    <property type="match status" value="1"/>
</dbReference>
<evidence type="ECO:0000259" key="1">
    <source>
        <dbReference type="PROSITE" id="PS51819"/>
    </source>
</evidence>
<dbReference type="Gene3D" id="3.10.180.10">
    <property type="entry name" value="2,3-Dihydroxybiphenyl 1,2-Dioxygenase, domain 1"/>
    <property type="match status" value="1"/>
</dbReference>
<dbReference type="OrthoDB" id="5243302at2"/>
<sequence length="146" mass="16403">MHNRPTHDGRTNMSVIRLDHVTIRTTDLVATLRFYEQFFGLRPGFRPDFSVGGAWLYAEGGDYPILHVIETDNNLPGMRDHVAFRVTGLAAYLDKVKADGCAYMAIPVPGTNLVQVQHRDPNRLLVEATFEGEPIEPGEIRDRQVA</sequence>
<feature type="domain" description="VOC" evidence="1">
    <location>
        <begin position="17"/>
        <end position="131"/>
    </location>
</feature>
<dbReference type="InterPro" id="IPR037523">
    <property type="entry name" value="VOC_core"/>
</dbReference>
<dbReference type="InterPro" id="IPR004360">
    <property type="entry name" value="Glyas_Fos-R_dOase_dom"/>
</dbReference>
<gene>
    <name evidence="2" type="ORF">COO09_08840</name>
</gene>
<dbReference type="Proteomes" id="UP000218934">
    <property type="component" value="Unassembled WGS sequence"/>
</dbReference>
<comment type="caution">
    <text evidence="2">The sequence shown here is derived from an EMBL/GenBank/DDBJ whole genome shotgun (WGS) entry which is preliminary data.</text>
</comment>
<evidence type="ECO:0000313" key="3">
    <source>
        <dbReference type="Proteomes" id="UP000218934"/>
    </source>
</evidence>
<organism evidence="2 3">
    <name type="scientific">Rhizorhabdus dicambivorans</name>
    <dbReference type="NCBI Taxonomy" id="1850238"/>
    <lineage>
        <taxon>Bacteria</taxon>
        <taxon>Pseudomonadati</taxon>
        <taxon>Pseudomonadota</taxon>
        <taxon>Alphaproteobacteria</taxon>
        <taxon>Sphingomonadales</taxon>
        <taxon>Sphingomonadaceae</taxon>
        <taxon>Rhizorhabdus</taxon>
    </lineage>
</organism>
<dbReference type="Pfam" id="PF00903">
    <property type="entry name" value="Glyoxalase"/>
    <property type="match status" value="1"/>
</dbReference>
<name>A0A2A4FXN2_9SPHN</name>
<dbReference type="InterPro" id="IPR029068">
    <property type="entry name" value="Glyas_Bleomycin-R_OHBP_Dase"/>
</dbReference>
<protein>
    <submittedName>
        <fullName evidence="2">Glyoxalase</fullName>
    </submittedName>
</protein>
<accession>A0A2A4FXN2</accession>
<dbReference type="KEGG" id="rdi:CMV14_07240"/>
<reference evidence="2 3" key="1">
    <citation type="submission" date="2017-09" db="EMBL/GenBank/DDBJ databases">
        <title>The Catabolism of 3,6-Dichlorosalicylic acid is Initiated by the Cytochrome P450 Monooxygenase DsmABC in Rhizorhabdus dicambivorans Ndbn-20.</title>
        <authorList>
            <person name="Na L."/>
        </authorList>
    </citation>
    <scope>NUCLEOTIDE SEQUENCE [LARGE SCALE GENOMIC DNA]</scope>
    <source>
        <strain evidence="2 3">Ndbn-20m</strain>
    </source>
</reference>
<proteinExistence type="predicted"/>
<dbReference type="SUPFAM" id="SSF54593">
    <property type="entry name" value="Glyoxalase/Bleomycin resistance protein/Dihydroxybiphenyl dioxygenase"/>
    <property type="match status" value="1"/>
</dbReference>